<comment type="caution">
    <text evidence="10">The sequence shown here is derived from an EMBL/GenBank/DDBJ whole genome shotgun (WGS) entry which is preliminary data.</text>
</comment>
<evidence type="ECO:0000256" key="9">
    <source>
        <dbReference type="SAM" id="Coils"/>
    </source>
</evidence>
<dbReference type="PANTHER" id="PTHR46613:SF1">
    <property type="entry name" value="RADIAL SPOKE HEAD 10 HOMOLOG B-RELATED"/>
    <property type="match status" value="1"/>
</dbReference>
<dbReference type="EMBL" id="CAJJDN010000172">
    <property type="protein sequence ID" value="CAD8126989.1"/>
    <property type="molecule type" value="Genomic_DNA"/>
</dbReference>
<keyword evidence="11" id="KW-1185">Reference proteome</keyword>
<evidence type="ECO:0000313" key="11">
    <source>
        <dbReference type="Proteomes" id="UP000692954"/>
    </source>
</evidence>
<evidence type="ECO:0000256" key="3">
    <source>
        <dbReference type="ARBA" id="ARBA00022490"/>
    </source>
</evidence>
<evidence type="ECO:0000256" key="7">
    <source>
        <dbReference type="ARBA" id="ARBA00023212"/>
    </source>
</evidence>
<name>A0A8S1RJ54_9CILI</name>
<comment type="subcellular location">
    <subcellularLocation>
        <location evidence="1">Cell projection</location>
        <location evidence="1">Cilium</location>
        <location evidence="1">Flagellum</location>
    </subcellularLocation>
    <subcellularLocation>
        <location evidence="2">Cytoplasm</location>
        <location evidence="2">Cytoskeleton</location>
        <location evidence="2">Cilium axoneme</location>
    </subcellularLocation>
</comment>
<dbReference type="AlphaFoldDB" id="A0A8S1RJ54"/>
<sequence length="636" mass="76071">MAENQEQPAHFCQTHKDYMYEIVCFDYMTNECGFLCKKCYRLKEKKQKKEQEYQEHHNKFISKLEELKGQLKKYKDDKIKQIVEKFQQIVTKGLEKICDQFGFAIKQIDMFIEQLKNLNLEQLKNLNLEEQQKKIDKQKVEIQELRKQSIPQKVKALSEIKNELFDEIFKLEDHLFSEPLLGQQLYEIPELEDIFLNFDTNNLLLKFEQDYHKKYQFLGQNDVERMSKEYQDELKNLEEKLQTKELETQSKEINKVLEEQKKNMLKRFQKYQNWIEKILENVKKVRQECIGRDEEIQLMLRKDFINLKQLNIANQKHKNFFEELRETASQICHLGQYDIKISLEKIESSFMVKFIPIKMLYDLNQMQNNLIQKYPNVTQILGAHLNQEGHLQGEAQIVENFGENRINVNIGNLEHQIGCTIQKNQNKSLFNLDLLQFFPQSQNKFNYIKKTYENGDQEYIEENNSWELKEQSDQRWTLVINQNEQNQKKIEFKDLSINQQNEVDQNFKIKIIYSQKKKYEGQINNSFQYSGQGTLTDNETVKSGIWKNGKLEGEGLIIYKGKKIYKGDFVNDMKQGWGLEYIIQDQYYEGQFERDQKHGKGKIIKKQNIDDDDHTLVEDNIKWKNGQPLDGLCQIF</sequence>
<gene>
    <name evidence="10" type="ORF">PSON_ATCC_30995.1.T1720040</name>
</gene>
<dbReference type="InterPro" id="IPR003409">
    <property type="entry name" value="MORN"/>
</dbReference>
<evidence type="ECO:0000256" key="8">
    <source>
        <dbReference type="ARBA" id="ARBA00023273"/>
    </source>
</evidence>
<proteinExistence type="predicted"/>
<evidence type="ECO:0008006" key="12">
    <source>
        <dbReference type="Google" id="ProtNLM"/>
    </source>
</evidence>
<evidence type="ECO:0000256" key="1">
    <source>
        <dbReference type="ARBA" id="ARBA00004230"/>
    </source>
</evidence>
<accession>A0A8S1RJ54</accession>
<evidence type="ECO:0000256" key="4">
    <source>
        <dbReference type="ARBA" id="ARBA00022737"/>
    </source>
</evidence>
<protein>
    <recommendedName>
        <fullName evidence="12">MORN repeat protein</fullName>
    </recommendedName>
</protein>
<keyword evidence="8" id="KW-0966">Cell projection</keyword>
<reference evidence="10" key="1">
    <citation type="submission" date="2021-01" db="EMBL/GenBank/DDBJ databases">
        <authorList>
            <consortium name="Genoscope - CEA"/>
            <person name="William W."/>
        </authorList>
    </citation>
    <scope>NUCLEOTIDE SEQUENCE</scope>
</reference>
<evidence type="ECO:0000256" key="6">
    <source>
        <dbReference type="ARBA" id="ARBA00023069"/>
    </source>
</evidence>
<keyword evidence="9" id="KW-0175">Coiled coil</keyword>
<keyword evidence="6" id="KW-0969">Cilium</keyword>
<keyword evidence="4" id="KW-0677">Repeat</keyword>
<feature type="coiled-coil region" evidence="9">
    <location>
        <begin position="220"/>
        <end position="263"/>
    </location>
</feature>
<evidence type="ECO:0000313" key="10">
    <source>
        <dbReference type="EMBL" id="CAD8126989.1"/>
    </source>
</evidence>
<evidence type="ECO:0000256" key="2">
    <source>
        <dbReference type="ARBA" id="ARBA00004430"/>
    </source>
</evidence>
<organism evidence="10 11">
    <name type="scientific">Paramecium sonneborni</name>
    <dbReference type="NCBI Taxonomy" id="65129"/>
    <lineage>
        <taxon>Eukaryota</taxon>
        <taxon>Sar</taxon>
        <taxon>Alveolata</taxon>
        <taxon>Ciliophora</taxon>
        <taxon>Intramacronucleata</taxon>
        <taxon>Oligohymenophorea</taxon>
        <taxon>Peniculida</taxon>
        <taxon>Parameciidae</taxon>
        <taxon>Paramecium</taxon>
    </lineage>
</organism>
<evidence type="ECO:0000256" key="5">
    <source>
        <dbReference type="ARBA" id="ARBA00022846"/>
    </source>
</evidence>
<keyword evidence="5" id="KW-0282">Flagellum</keyword>
<dbReference type="GO" id="GO:0005930">
    <property type="term" value="C:axoneme"/>
    <property type="evidence" value="ECO:0007669"/>
    <property type="project" value="UniProtKB-SubCell"/>
</dbReference>
<keyword evidence="7" id="KW-0206">Cytoskeleton</keyword>
<feature type="coiled-coil region" evidence="9">
    <location>
        <begin position="112"/>
        <end position="148"/>
    </location>
</feature>
<dbReference type="Pfam" id="PF02493">
    <property type="entry name" value="MORN"/>
    <property type="match status" value="2"/>
</dbReference>
<dbReference type="Proteomes" id="UP000692954">
    <property type="component" value="Unassembled WGS sequence"/>
</dbReference>
<dbReference type="PANTHER" id="PTHR46613">
    <property type="entry name" value="RADIAL SPOKE HEAD 10 HOMOLOG B-RELATED"/>
    <property type="match status" value="1"/>
</dbReference>
<dbReference type="GO" id="GO:0031514">
    <property type="term" value="C:motile cilium"/>
    <property type="evidence" value="ECO:0007669"/>
    <property type="project" value="UniProtKB-SubCell"/>
</dbReference>
<keyword evidence="3" id="KW-0963">Cytoplasm</keyword>
<dbReference type="OrthoDB" id="307302at2759"/>
<feature type="coiled-coil region" evidence="9">
    <location>
        <begin position="39"/>
        <end position="84"/>
    </location>
</feature>